<keyword evidence="3" id="KW-0963">Cytoplasm</keyword>
<dbReference type="SUPFAM" id="SSF49354">
    <property type="entry name" value="PapD-like"/>
    <property type="match status" value="1"/>
</dbReference>
<dbReference type="GeneID" id="106542226"/>
<dbReference type="GO" id="GO:1904158">
    <property type="term" value="P:axonemal central apparatus assembly"/>
    <property type="evidence" value="ECO:0007669"/>
    <property type="project" value="TreeGrafter"/>
</dbReference>
<dbReference type="Pfam" id="PF22544">
    <property type="entry name" value="HYDIN_VesB_CFA65-like_Ig"/>
    <property type="match status" value="1"/>
</dbReference>
<organism evidence="7 8">
    <name type="scientific">Thamnophis sirtalis</name>
    <dbReference type="NCBI Taxonomy" id="35019"/>
    <lineage>
        <taxon>Eukaryota</taxon>
        <taxon>Metazoa</taxon>
        <taxon>Chordata</taxon>
        <taxon>Craniata</taxon>
        <taxon>Vertebrata</taxon>
        <taxon>Euteleostomi</taxon>
        <taxon>Lepidosauria</taxon>
        <taxon>Squamata</taxon>
        <taxon>Bifurcata</taxon>
        <taxon>Unidentata</taxon>
        <taxon>Episquamata</taxon>
        <taxon>Toxicofera</taxon>
        <taxon>Serpentes</taxon>
        <taxon>Colubroidea</taxon>
        <taxon>Colubridae</taxon>
        <taxon>Natricinae</taxon>
        <taxon>Thamnophis</taxon>
    </lineage>
</organism>
<gene>
    <name evidence="8" type="primary">LOC106542226</name>
</gene>
<dbReference type="PANTHER" id="PTHR23053:SF0">
    <property type="entry name" value="HYDROCEPHALUS-INDUCING PROTEIN HOMOLOG"/>
    <property type="match status" value="1"/>
</dbReference>
<feature type="non-terminal residue" evidence="8">
    <location>
        <position position="290"/>
    </location>
</feature>
<dbReference type="InterPro" id="IPR008962">
    <property type="entry name" value="PapD-like_sf"/>
</dbReference>
<name>A0A6I9XHL2_9SAUR</name>
<dbReference type="InterPro" id="IPR053879">
    <property type="entry name" value="HYDIN_VesB_CFA65-like_Ig"/>
</dbReference>
<dbReference type="RefSeq" id="XP_013913367.1">
    <property type="nucleotide sequence ID" value="XM_014057892.1"/>
</dbReference>
<dbReference type="InterPro" id="IPR033305">
    <property type="entry name" value="Hydin-like"/>
</dbReference>
<dbReference type="Proteomes" id="UP000504617">
    <property type="component" value="Unplaced"/>
</dbReference>
<evidence type="ECO:0000256" key="3">
    <source>
        <dbReference type="ARBA" id="ARBA00022490"/>
    </source>
</evidence>
<proteinExistence type="predicted"/>
<dbReference type="GO" id="GO:0003341">
    <property type="term" value="P:cilium movement"/>
    <property type="evidence" value="ECO:0007669"/>
    <property type="project" value="TreeGrafter"/>
</dbReference>
<evidence type="ECO:0000256" key="1">
    <source>
        <dbReference type="ARBA" id="ARBA00004138"/>
    </source>
</evidence>
<evidence type="ECO:0000256" key="5">
    <source>
        <dbReference type="ARBA" id="ARBA00023273"/>
    </source>
</evidence>
<comment type="subcellular location">
    <subcellularLocation>
        <location evidence="1">Cell projection</location>
        <location evidence="1">Cilium</location>
    </subcellularLocation>
    <subcellularLocation>
        <location evidence="2">Cytoplasm</location>
    </subcellularLocation>
</comment>
<protein>
    <submittedName>
        <fullName evidence="8">Hydrocephalus-inducing protein homolog</fullName>
    </submittedName>
</protein>
<dbReference type="PANTHER" id="PTHR23053">
    <property type="entry name" value="DLEC1 DELETED IN LUNG AND ESOPHAGEAL CANCER 1"/>
    <property type="match status" value="1"/>
</dbReference>
<keyword evidence="4" id="KW-0969">Cilium</keyword>
<evidence type="ECO:0000259" key="6">
    <source>
        <dbReference type="Pfam" id="PF22544"/>
    </source>
</evidence>
<dbReference type="Gene3D" id="2.60.40.10">
    <property type="entry name" value="Immunoglobulins"/>
    <property type="match status" value="2"/>
</dbReference>
<evidence type="ECO:0000313" key="8">
    <source>
        <dbReference type="RefSeq" id="XP_013913367.1"/>
    </source>
</evidence>
<dbReference type="OrthoDB" id="9028133at2759"/>
<keyword evidence="5" id="KW-0966">Cell projection</keyword>
<dbReference type="KEGG" id="tsr:106542226"/>
<sequence length="290" mass="32919">MLADRARKSLLPLKLPEGFQSKVVAPRNAKLVTEEKKDAPLTPSAFLKEISLTTEQRLASTHEVHLPRIIQLLDMNETSHQKFSSVDLDRTLFQPFPSEVVFQNYASCELYEVPLILRNNDKIPRLVKIVCESSPYFRVISPNDVCNKVAPGMPSTFRILFTPEENKDYFHELTCITEREKFIVPIRAIGARGILDFPDQLNFSTSPVKNNTQKTLLVRNIGNREAYYQITTQRPFSVKPSIGTLGVNETTQFTIDFYPEKSGNHCEDLVIHYDTGEDIHVSLYGAATDV</sequence>
<feature type="domain" description="HYDIN/VesB/CFA65-like Ig-like" evidence="6">
    <location>
        <begin position="194"/>
        <end position="286"/>
    </location>
</feature>
<evidence type="ECO:0000256" key="2">
    <source>
        <dbReference type="ARBA" id="ARBA00004496"/>
    </source>
</evidence>
<accession>A0A6I9XHL2</accession>
<evidence type="ECO:0000313" key="7">
    <source>
        <dbReference type="Proteomes" id="UP000504617"/>
    </source>
</evidence>
<reference evidence="8" key="1">
    <citation type="submission" date="2025-08" db="UniProtKB">
        <authorList>
            <consortium name="RefSeq"/>
        </authorList>
    </citation>
    <scope>IDENTIFICATION</scope>
</reference>
<dbReference type="AlphaFoldDB" id="A0A6I9XHL2"/>
<dbReference type="GO" id="GO:0005930">
    <property type="term" value="C:axoneme"/>
    <property type="evidence" value="ECO:0007669"/>
    <property type="project" value="TreeGrafter"/>
</dbReference>
<keyword evidence="7" id="KW-1185">Reference proteome</keyword>
<dbReference type="InterPro" id="IPR013783">
    <property type="entry name" value="Ig-like_fold"/>
</dbReference>
<evidence type="ECO:0000256" key="4">
    <source>
        <dbReference type="ARBA" id="ARBA00023069"/>
    </source>
</evidence>